<dbReference type="PANTHER" id="PTHR43344:SF13">
    <property type="entry name" value="PHOSPHATASE RV3661-RELATED"/>
    <property type="match status" value="1"/>
</dbReference>
<comment type="caution">
    <text evidence="6">The sequence shown here is derived from an EMBL/GenBank/DDBJ whole genome shotgun (WGS) entry which is preliminary data.</text>
</comment>
<evidence type="ECO:0000256" key="2">
    <source>
        <dbReference type="ARBA" id="ARBA00022723"/>
    </source>
</evidence>
<dbReference type="PANTHER" id="PTHR43344">
    <property type="entry name" value="PHOSPHOSERINE PHOSPHATASE"/>
    <property type="match status" value="1"/>
</dbReference>
<keyword evidence="2" id="KW-0479">Metal-binding</keyword>
<accession>A0A3A3Z0A1</accession>
<name>A0A3A3Z0A1_9ACTN</name>
<comment type="similarity">
    <text evidence="1">Belongs to the HAD-like hydrolase superfamily. SerB family.</text>
</comment>
<dbReference type="FunFam" id="3.40.50.1000:FF:000025">
    <property type="entry name" value="HAD hydrolase, family IB"/>
    <property type="match status" value="1"/>
</dbReference>
<dbReference type="EMBL" id="QZEZ01000001">
    <property type="protein sequence ID" value="RJK97680.1"/>
    <property type="molecule type" value="Genomic_DNA"/>
</dbReference>
<dbReference type="Gene3D" id="3.40.50.1000">
    <property type="entry name" value="HAD superfamily/HAD-like"/>
    <property type="match status" value="1"/>
</dbReference>
<dbReference type="Proteomes" id="UP000265614">
    <property type="component" value="Unassembled WGS sequence"/>
</dbReference>
<gene>
    <name evidence="6" type="ORF">D5H78_01295</name>
</gene>
<keyword evidence="5" id="KW-1133">Transmembrane helix</keyword>
<dbReference type="InterPro" id="IPR006385">
    <property type="entry name" value="HAD_hydro_SerB1"/>
</dbReference>
<feature type="transmembrane region" description="Helical" evidence="5">
    <location>
        <begin position="239"/>
        <end position="260"/>
    </location>
</feature>
<keyword evidence="3 6" id="KW-0378">Hydrolase</keyword>
<dbReference type="GO" id="GO:0016787">
    <property type="term" value="F:hydrolase activity"/>
    <property type="evidence" value="ECO:0007669"/>
    <property type="project" value="UniProtKB-KW"/>
</dbReference>
<sequence length="267" mass="28182">MSAGEPAAPRAAAFFDLDRTVIARSSTVAFSRPLYSGGLLTRAGLLRSAYAHAAHRALGADDEQVRRVQAALVPLVAGWEVERVREVVADALRTAVEPFVHEEAVQLVAEHRAAGRDVIVVSASSEDLVGPVAALLGADRSVATSLEVVDGRYTGRVGTWVQGPEKARAVRRLAAQEGYDLAASYAYSDSATDLPMLEAVGHPHAVNPDRALRRTARERGWPVLAFERPVPLLPRPAPLAVGAVGAVGVGAATAGAVWAARRRGRRG</sequence>
<keyword evidence="5" id="KW-0472">Membrane</keyword>
<protein>
    <submittedName>
        <fullName evidence="6">HAD-IB family hydrolase</fullName>
    </submittedName>
</protein>
<dbReference type="NCBIfam" id="TIGR01490">
    <property type="entry name" value="HAD-SF-IB-hyp1"/>
    <property type="match status" value="1"/>
</dbReference>
<dbReference type="GO" id="GO:0046872">
    <property type="term" value="F:metal ion binding"/>
    <property type="evidence" value="ECO:0007669"/>
    <property type="project" value="UniProtKB-KW"/>
</dbReference>
<evidence type="ECO:0000256" key="1">
    <source>
        <dbReference type="ARBA" id="ARBA00009184"/>
    </source>
</evidence>
<evidence type="ECO:0000256" key="3">
    <source>
        <dbReference type="ARBA" id="ARBA00022801"/>
    </source>
</evidence>
<dbReference type="InterPro" id="IPR036412">
    <property type="entry name" value="HAD-like_sf"/>
</dbReference>
<evidence type="ECO:0000313" key="6">
    <source>
        <dbReference type="EMBL" id="RJK97680.1"/>
    </source>
</evidence>
<dbReference type="CDD" id="cd02612">
    <property type="entry name" value="HAD_PGPPase"/>
    <property type="match status" value="1"/>
</dbReference>
<dbReference type="Pfam" id="PF12710">
    <property type="entry name" value="HAD"/>
    <property type="match status" value="1"/>
</dbReference>
<dbReference type="InterPro" id="IPR023214">
    <property type="entry name" value="HAD_sf"/>
</dbReference>
<dbReference type="RefSeq" id="WP_119948606.1">
    <property type="nucleotide sequence ID" value="NZ_QZEZ01000001.1"/>
</dbReference>
<dbReference type="AlphaFoldDB" id="A0A3A3Z0A1"/>
<keyword evidence="7" id="KW-1185">Reference proteome</keyword>
<dbReference type="NCBIfam" id="TIGR01488">
    <property type="entry name" value="HAD-SF-IB"/>
    <property type="match status" value="1"/>
</dbReference>
<keyword evidence="5" id="KW-0812">Transmembrane</keyword>
<dbReference type="SUPFAM" id="SSF56784">
    <property type="entry name" value="HAD-like"/>
    <property type="match status" value="1"/>
</dbReference>
<keyword evidence="4" id="KW-0460">Magnesium</keyword>
<reference evidence="6 7" key="1">
    <citation type="submission" date="2018-09" db="EMBL/GenBank/DDBJ databases">
        <title>YIM 75000 draft genome.</title>
        <authorList>
            <person name="Tang S."/>
            <person name="Feng Y."/>
        </authorList>
    </citation>
    <scope>NUCLEOTIDE SEQUENCE [LARGE SCALE GENOMIC DNA]</scope>
    <source>
        <strain evidence="6 7">YIM 75000</strain>
    </source>
</reference>
<evidence type="ECO:0000256" key="4">
    <source>
        <dbReference type="ARBA" id="ARBA00022842"/>
    </source>
</evidence>
<dbReference type="OrthoDB" id="25607at2"/>
<dbReference type="InterPro" id="IPR050582">
    <property type="entry name" value="HAD-like_SerB"/>
</dbReference>
<organism evidence="6 7">
    <name type="scientific">Vallicoccus soli</name>
    <dbReference type="NCBI Taxonomy" id="2339232"/>
    <lineage>
        <taxon>Bacteria</taxon>
        <taxon>Bacillati</taxon>
        <taxon>Actinomycetota</taxon>
        <taxon>Actinomycetes</taxon>
        <taxon>Motilibacterales</taxon>
        <taxon>Vallicoccaceae</taxon>
        <taxon>Vallicoccus</taxon>
    </lineage>
</organism>
<dbReference type="Gene3D" id="1.20.1440.100">
    <property type="entry name" value="SG protein - dephosphorylation function"/>
    <property type="match status" value="1"/>
</dbReference>
<evidence type="ECO:0000256" key="5">
    <source>
        <dbReference type="SAM" id="Phobius"/>
    </source>
</evidence>
<proteinExistence type="inferred from homology"/>
<evidence type="ECO:0000313" key="7">
    <source>
        <dbReference type="Proteomes" id="UP000265614"/>
    </source>
</evidence>